<dbReference type="Pfam" id="PF00270">
    <property type="entry name" value="DEAD"/>
    <property type="match status" value="1"/>
</dbReference>
<gene>
    <name evidence="11" type="ORF">MTO99_14885</name>
</gene>
<evidence type="ECO:0000256" key="2">
    <source>
        <dbReference type="ARBA" id="ARBA00022741"/>
    </source>
</evidence>
<dbReference type="PROSITE" id="PS00690">
    <property type="entry name" value="DEAH_ATP_HELICASE"/>
    <property type="match status" value="1"/>
</dbReference>
<evidence type="ECO:0000256" key="4">
    <source>
        <dbReference type="ARBA" id="ARBA00022840"/>
    </source>
</evidence>
<keyword evidence="6" id="KW-0413">Isomerase</keyword>
<comment type="similarity">
    <text evidence="1">Belongs to the helicase family. RecQ subfamily.</text>
</comment>
<dbReference type="InterPro" id="IPR014001">
    <property type="entry name" value="Helicase_ATP-bd"/>
</dbReference>
<keyword evidence="4" id="KW-0067">ATP-binding</keyword>
<organism evidence="11 12">
    <name type="scientific">Agromyces larvae</name>
    <dbReference type="NCBI Taxonomy" id="2929802"/>
    <lineage>
        <taxon>Bacteria</taxon>
        <taxon>Bacillati</taxon>
        <taxon>Actinomycetota</taxon>
        <taxon>Actinomycetes</taxon>
        <taxon>Micrococcales</taxon>
        <taxon>Microbacteriaceae</taxon>
        <taxon>Agromyces</taxon>
    </lineage>
</organism>
<dbReference type="PROSITE" id="PS51194">
    <property type="entry name" value="HELICASE_CTER"/>
    <property type="match status" value="1"/>
</dbReference>
<dbReference type="SUPFAM" id="SSF53271">
    <property type="entry name" value="PRTase-like"/>
    <property type="match status" value="1"/>
</dbReference>
<dbReference type="InterPro" id="IPR011545">
    <property type="entry name" value="DEAD/DEAH_box_helicase_dom"/>
</dbReference>
<evidence type="ECO:0000256" key="8">
    <source>
        <dbReference type="ARBA" id="ARBA00034808"/>
    </source>
</evidence>
<keyword evidence="11" id="KW-0347">Helicase</keyword>
<dbReference type="Gene3D" id="3.40.50.2020">
    <property type="match status" value="1"/>
</dbReference>
<dbReference type="Gene3D" id="3.40.50.300">
    <property type="entry name" value="P-loop containing nucleotide triphosphate hydrolases"/>
    <property type="match status" value="2"/>
</dbReference>
<keyword evidence="3" id="KW-0378">Hydrolase</keyword>
<evidence type="ECO:0000313" key="12">
    <source>
        <dbReference type="Proteomes" id="UP000832097"/>
    </source>
</evidence>
<evidence type="ECO:0000256" key="6">
    <source>
        <dbReference type="ARBA" id="ARBA00023235"/>
    </source>
</evidence>
<dbReference type="EMBL" id="CP094528">
    <property type="protein sequence ID" value="UOE43449.1"/>
    <property type="molecule type" value="Genomic_DNA"/>
</dbReference>
<evidence type="ECO:0000313" key="11">
    <source>
        <dbReference type="EMBL" id="UOE43449.1"/>
    </source>
</evidence>
<dbReference type="PANTHER" id="PTHR13710">
    <property type="entry name" value="DNA HELICASE RECQ FAMILY MEMBER"/>
    <property type="match status" value="1"/>
</dbReference>
<evidence type="ECO:0000256" key="5">
    <source>
        <dbReference type="ARBA" id="ARBA00023125"/>
    </source>
</evidence>
<dbReference type="CDD" id="cd06223">
    <property type="entry name" value="PRTases_typeI"/>
    <property type="match status" value="1"/>
</dbReference>
<keyword evidence="5" id="KW-0238">DNA-binding</keyword>
<sequence>MTDATTDTRSAALAALRALVGRDDAEFHDGQFEAISALVDEHRRALVVQRTGWGKSAVYFVATLLLRQAGAGPTVLVSPLLALMRDQVAAAERAGVRAVSINSTNPHEWADVLARLDADEVDVLLVSPERLNNPSFREQQLPALVRRIGLLVVDEAHCISDWGHDFRPDYRRLRDLIAELPAGVPVLATTATANSRVVADVEEQLGVAAGGGASEGSGVLTIRGPLARASLRLGVLRLPNSPSRLAWLISHLDDLPGSGIIYTLTVAAAIDTARVLRERGHDVRAYTGQTDSDERAESEGMLKRNEVKALVATSALGMGFDKPDLGFVLHLGAPSSPVAYYQQVGRAGRATDSADVLLLPGVEDRDIWHYFATASMPDEDRAGRVLAALTDQPTSTAALEAMVDLRRTPLELLLKVLDVDGAVRRVQGGWVATGEPWVYDAERYRRIAAERLAEQQHMLDYETAEMCRMEFLQRSLDDETAAPCGRCDICAGTWFPTAIAGDAEQAAASALDRVGVPIEPRKMWPTGADRLGVPVKGRIAPGEQAAEGRALARLTDLGWGGALREVFAAGTPDAPVPPRLLDACVRVLADRGWAERPVAVVAMPSRSHPQLVDTLARGLAEIGRLPYLGALALRDGGPTGQPGGNSAYRLAGVWNRFDATALDVPSGPVLLVDDLADSRWTLTVAARELRAAGATDVLPFALALRG</sequence>
<comment type="catalytic activity">
    <reaction evidence="7">
        <text>Couples ATP hydrolysis with the unwinding of duplex DNA by translocating in the 3'-5' direction.</text>
        <dbReference type="EC" id="5.6.2.4"/>
    </reaction>
</comment>
<dbReference type="InterPro" id="IPR000836">
    <property type="entry name" value="PRTase_dom"/>
</dbReference>
<name>A0ABY4BX02_9MICO</name>
<dbReference type="SMART" id="SM00487">
    <property type="entry name" value="DEXDc"/>
    <property type="match status" value="1"/>
</dbReference>
<evidence type="ECO:0000256" key="3">
    <source>
        <dbReference type="ARBA" id="ARBA00022801"/>
    </source>
</evidence>
<protein>
    <recommendedName>
        <fullName evidence="8">DNA 3'-5' helicase</fullName>
        <ecNumber evidence="8">5.6.2.4</ecNumber>
    </recommendedName>
</protein>
<dbReference type="GO" id="GO:0004386">
    <property type="term" value="F:helicase activity"/>
    <property type="evidence" value="ECO:0007669"/>
    <property type="project" value="UniProtKB-KW"/>
</dbReference>
<feature type="domain" description="Helicase ATP-binding" evidence="9">
    <location>
        <begin position="36"/>
        <end position="211"/>
    </location>
</feature>
<dbReference type="RefSeq" id="WP_243554431.1">
    <property type="nucleotide sequence ID" value="NZ_CP094528.1"/>
</dbReference>
<dbReference type="InterPro" id="IPR027417">
    <property type="entry name" value="P-loop_NTPase"/>
</dbReference>
<dbReference type="InterPro" id="IPR001650">
    <property type="entry name" value="Helicase_C-like"/>
</dbReference>
<evidence type="ECO:0000256" key="1">
    <source>
        <dbReference type="ARBA" id="ARBA00005446"/>
    </source>
</evidence>
<keyword evidence="12" id="KW-1185">Reference proteome</keyword>
<feature type="domain" description="Helicase C-terminal" evidence="10">
    <location>
        <begin position="244"/>
        <end position="410"/>
    </location>
</feature>
<proteinExistence type="inferred from homology"/>
<evidence type="ECO:0000259" key="9">
    <source>
        <dbReference type="PROSITE" id="PS51192"/>
    </source>
</evidence>
<dbReference type="Proteomes" id="UP000832097">
    <property type="component" value="Chromosome"/>
</dbReference>
<dbReference type="InterPro" id="IPR002464">
    <property type="entry name" value="DNA/RNA_helicase_DEAH_CS"/>
</dbReference>
<dbReference type="EC" id="5.6.2.4" evidence="8"/>
<dbReference type="PROSITE" id="PS51192">
    <property type="entry name" value="HELICASE_ATP_BIND_1"/>
    <property type="match status" value="1"/>
</dbReference>
<dbReference type="PANTHER" id="PTHR13710:SF105">
    <property type="entry name" value="ATP-DEPENDENT DNA HELICASE Q1"/>
    <property type="match status" value="1"/>
</dbReference>
<accession>A0ABY4BX02</accession>
<dbReference type="SMART" id="SM00490">
    <property type="entry name" value="HELICc"/>
    <property type="match status" value="1"/>
</dbReference>
<reference evidence="11 12" key="1">
    <citation type="submission" date="2022-03" db="EMBL/GenBank/DDBJ databases">
        <title>Mucilaginibacter sp. isolated from the gut of Protaetia brevitarsis seulensis larvae.</title>
        <authorList>
            <person name="Won M."/>
            <person name="Kim S.-J."/>
            <person name="Kwon S.-W."/>
        </authorList>
    </citation>
    <scope>NUCLEOTIDE SEQUENCE [LARGE SCALE GENOMIC DNA]</scope>
    <source>
        <strain evidence="11 12">CFWR-12</strain>
    </source>
</reference>
<evidence type="ECO:0000259" key="10">
    <source>
        <dbReference type="PROSITE" id="PS51194"/>
    </source>
</evidence>
<dbReference type="Pfam" id="PF00271">
    <property type="entry name" value="Helicase_C"/>
    <property type="match status" value="1"/>
</dbReference>
<keyword evidence="2" id="KW-0547">Nucleotide-binding</keyword>
<dbReference type="SUPFAM" id="SSF52540">
    <property type="entry name" value="P-loop containing nucleoside triphosphate hydrolases"/>
    <property type="match status" value="1"/>
</dbReference>
<evidence type="ECO:0000256" key="7">
    <source>
        <dbReference type="ARBA" id="ARBA00034617"/>
    </source>
</evidence>
<dbReference type="InterPro" id="IPR029057">
    <property type="entry name" value="PRTase-like"/>
</dbReference>